<gene>
    <name evidence="4" type="primary">dinB</name>
    <name evidence="6" type="ORF">DNFV4_03937</name>
</gene>
<reference evidence="6" key="1">
    <citation type="submission" date="2022-10" db="EMBL/GenBank/DDBJ databases">
        <authorList>
            <person name="Koch H."/>
        </authorList>
    </citation>
    <scope>NUCLEOTIDE SEQUENCE</scope>
    <source>
        <strain evidence="6">DNF</strain>
    </source>
</reference>
<name>A0AA86N2T6_9BACT</name>
<dbReference type="HAMAP" id="MF_01113">
    <property type="entry name" value="DNApol_IV"/>
    <property type="match status" value="1"/>
</dbReference>
<keyword evidence="3 4" id="KW-0239">DNA-directed DNA polymerase</keyword>
<keyword evidence="4" id="KW-0227">DNA damage</keyword>
<keyword evidence="4" id="KW-0238">DNA-binding</keyword>
<dbReference type="InterPro" id="IPR024728">
    <property type="entry name" value="PolY_HhH_motif"/>
</dbReference>
<evidence type="ECO:0000259" key="5">
    <source>
        <dbReference type="PROSITE" id="PS50173"/>
    </source>
</evidence>
<dbReference type="GO" id="GO:0003684">
    <property type="term" value="F:damaged DNA binding"/>
    <property type="evidence" value="ECO:0007669"/>
    <property type="project" value="InterPro"/>
</dbReference>
<dbReference type="GO" id="GO:0005829">
    <property type="term" value="C:cytosol"/>
    <property type="evidence" value="ECO:0007669"/>
    <property type="project" value="TreeGrafter"/>
</dbReference>
<dbReference type="PROSITE" id="PS50173">
    <property type="entry name" value="UMUC"/>
    <property type="match status" value="1"/>
</dbReference>
<dbReference type="PANTHER" id="PTHR11076:SF33">
    <property type="entry name" value="DNA POLYMERASE KAPPA"/>
    <property type="match status" value="1"/>
</dbReference>
<dbReference type="NCBIfam" id="NF002677">
    <property type="entry name" value="PRK02406.1"/>
    <property type="match status" value="1"/>
</dbReference>
<evidence type="ECO:0000256" key="4">
    <source>
        <dbReference type="HAMAP-Rule" id="MF_01113"/>
    </source>
</evidence>
<dbReference type="Pfam" id="PF00817">
    <property type="entry name" value="IMS"/>
    <property type="match status" value="1"/>
</dbReference>
<dbReference type="GO" id="GO:0003887">
    <property type="term" value="F:DNA-directed DNA polymerase activity"/>
    <property type="evidence" value="ECO:0007669"/>
    <property type="project" value="UniProtKB-UniRule"/>
</dbReference>
<dbReference type="InterPro" id="IPR036775">
    <property type="entry name" value="DNA_pol_Y-fam_lit_finger_sf"/>
</dbReference>
<dbReference type="EMBL" id="OX365700">
    <property type="protein sequence ID" value="CAI4033500.1"/>
    <property type="molecule type" value="Genomic_DNA"/>
</dbReference>
<feature type="binding site" evidence="4">
    <location>
        <position position="114"/>
    </location>
    <ligand>
        <name>Mg(2+)</name>
        <dbReference type="ChEBI" id="CHEBI:18420"/>
    </ligand>
</feature>
<protein>
    <recommendedName>
        <fullName evidence="4">DNA polymerase IV</fullName>
        <shortName evidence="4">Pol IV</shortName>
        <ecNumber evidence="4">2.7.7.7</ecNumber>
    </recommendedName>
</protein>
<dbReference type="RefSeq" id="WP_289270763.1">
    <property type="nucleotide sequence ID" value="NZ_OX365700.1"/>
</dbReference>
<feature type="site" description="Substrate discrimination" evidence="4">
    <location>
        <position position="13"/>
    </location>
</feature>
<comment type="subcellular location">
    <subcellularLocation>
        <location evidence="4">Cytoplasm</location>
    </subcellularLocation>
</comment>
<dbReference type="PANTHER" id="PTHR11076">
    <property type="entry name" value="DNA REPAIR POLYMERASE UMUC / TRANSFERASE FAMILY MEMBER"/>
    <property type="match status" value="1"/>
</dbReference>
<dbReference type="AlphaFoldDB" id="A0AA86N2T6"/>
<accession>A0AA86N2T6</accession>
<feature type="binding site" evidence="4">
    <location>
        <position position="8"/>
    </location>
    <ligand>
        <name>Mg(2+)</name>
        <dbReference type="ChEBI" id="CHEBI:18420"/>
    </ligand>
</feature>
<keyword evidence="4" id="KW-0963">Cytoplasm</keyword>
<dbReference type="InterPro" id="IPR001126">
    <property type="entry name" value="UmuC"/>
</dbReference>
<dbReference type="InterPro" id="IPR022880">
    <property type="entry name" value="DNApol_IV"/>
</dbReference>
<keyword evidence="4" id="KW-0234">DNA repair</keyword>
<keyword evidence="4" id="KW-0235">DNA replication</keyword>
<dbReference type="SUPFAM" id="SSF56672">
    <property type="entry name" value="DNA/RNA polymerases"/>
    <property type="match status" value="1"/>
</dbReference>
<sequence length="357" mass="39506">MRLVAHVDMDAFFAAIEERDRPELRGRPIAIGADPLEGRGRGVVATANYAARAYGLHSAQPISQAWRDAERARKQGRPPVVFLRPNMTKYATVSGEIMTLCRRYADLVEQASIDEAYLDLSPSGSFEAAEDLCRRLKQEVRDQERLTMSIGLGPNKLIAKIASGFRKPDGLTVVRPEEVEAFLAPLPIRTIPGIGPKTETILAQQGILRISDLAARTKDDLCASFGKRGADFYERARGRDDSPVSSEWTPKSISEQETFATDTRDATYLLDQLARMCGHVMERVRAEGFSQVGTVAVTVRFADFETSSRAHTLDAPTSDARLVQAEAIKLLLPFLDKRRNPKGKAIRLLGVRVERLA</sequence>
<dbReference type="Gene3D" id="1.10.150.20">
    <property type="entry name" value="5' to 3' exonuclease, C-terminal subdomain"/>
    <property type="match status" value="1"/>
</dbReference>
<evidence type="ECO:0000256" key="1">
    <source>
        <dbReference type="ARBA" id="ARBA00010945"/>
    </source>
</evidence>
<dbReference type="Proteomes" id="UP001179121">
    <property type="component" value="Chromosome"/>
</dbReference>
<comment type="subunit">
    <text evidence="4">Monomer.</text>
</comment>
<evidence type="ECO:0000256" key="2">
    <source>
        <dbReference type="ARBA" id="ARBA00022457"/>
    </source>
</evidence>
<dbReference type="Gene3D" id="3.30.70.270">
    <property type="match status" value="1"/>
</dbReference>
<keyword evidence="7" id="KW-1185">Reference proteome</keyword>
<dbReference type="GO" id="GO:0000287">
    <property type="term" value="F:magnesium ion binding"/>
    <property type="evidence" value="ECO:0007669"/>
    <property type="project" value="UniProtKB-UniRule"/>
</dbReference>
<dbReference type="GO" id="GO:0009432">
    <property type="term" value="P:SOS response"/>
    <property type="evidence" value="ECO:0007669"/>
    <property type="project" value="TreeGrafter"/>
</dbReference>
<keyword evidence="4" id="KW-0808">Transferase</keyword>
<keyword evidence="4" id="KW-0460">Magnesium</keyword>
<dbReference type="InterPro" id="IPR050116">
    <property type="entry name" value="DNA_polymerase-Y"/>
</dbReference>
<dbReference type="EC" id="2.7.7.7" evidence="4"/>
<dbReference type="Gene3D" id="3.30.1490.100">
    <property type="entry name" value="DNA polymerase, Y-family, little finger domain"/>
    <property type="match status" value="1"/>
</dbReference>
<proteinExistence type="inferred from homology"/>
<dbReference type="SUPFAM" id="SSF100879">
    <property type="entry name" value="Lesion bypass DNA polymerase (Y-family), little finger domain"/>
    <property type="match status" value="1"/>
</dbReference>
<comment type="similarity">
    <text evidence="1 4">Belongs to the DNA polymerase type-Y family.</text>
</comment>
<comment type="cofactor">
    <cofactor evidence="4">
        <name>Mg(2+)</name>
        <dbReference type="ChEBI" id="CHEBI:18420"/>
    </cofactor>
    <text evidence="4">Binds 2 magnesium ions per subunit.</text>
</comment>
<evidence type="ECO:0000313" key="6">
    <source>
        <dbReference type="EMBL" id="CAI4033500.1"/>
    </source>
</evidence>
<organism evidence="6 7">
    <name type="scientific">Nitrospira tepida</name>
    <dbReference type="NCBI Taxonomy" id="2973512"/>
    <lineage>
        <taxon>Bacteria</taxon>
        <taxon>Pseudomonadati</taxon>
        <taxon>Nitrospirota</taxon>
        <taxon>Nitrospiria</taxon>
        <taxon>Nitrospirales</taxon>
        <taxon>Nitrospiraceae</taxon>
        <taxon>Nitrospira</taxon>
    </lineage>
</organism>
<dbReference type="KEGG" id="nti:DNFV4_03937"/>
<evidence type="ECO:0000313" key="7">
    <source>
        <dbReference type="Proteomes" id="UP001179121"/>
    </source>
</evidence>
<keyword evidence="2 4" id="KW-0515">Mutator protein</keyword>
<dbReference type="InterPro" id="IPR043502">
    <property type="entry name" value="DNA/RNA_pol_sf"/>
</dbReference>
<dbReference type="Gene3D" id="3.40.1170.60">
    <property type="match status" value="1"/>
</dbReference>
<comment type="function">
    <text evidence="4">Poorly processive, error-prone DNA polymerase involved in untargeted mutagenesis. Copies undamaged DNA at stalled replication forks, which arise in vivo from mismatched or misaligned primer ends. These misaligned primers can be extended by PolIV. Exhibits no 3'-5' exonuclease (proofreading) activity. May be involved in translesional synthesis, in conjunction with the beta clamp from PolIII.</text>
</comment>
<dbReference type="InterPro" id="IPR043128">
    <property type="entry name" value="Rev_trsase/Diguanyl_cyclase"/>
</dbReference>
<dbReference type="InterPro" id="IPR017961">
    <property type="entry name" value="DNA_pol_Y-fam_little_finger"/>
</dbReference>
<dbReference type="GO" id="GO:0042276">
    <property type="term" value="P:error-prone translesion synthesis"/>
    <property type="evidence" value="ECO:0007669"/>
    <property type="project" value="TreeGrafter"/>
</dbReference>
<dbReference type="GO" id="GO:0006281">
    <property type="term" value="P:DNA repair"/>
    <property type="evidence" value="ECO:0007669"/>
    <property type="project" value="UniProtKB-UniRule"/>
</dbReference>
<comment type="catalytic activity">
    <reaction evidence="4">
        <text>DNA(n) + a 2'-deoxyribonucleoside 5'-triphosphate = DNA(n+1) + diphosphate</text>
        <dbReference type="Rhea" id="RHEA:22508"/>
        <dbReference type="Rhea" id="RHEA-COMP:17339"/>
        <dbReference type="Rhea" id="RHEA-COMP:17340"/>
        <dbReference type="ChEBI" id="CHEBI:33019"/>
        <dbReference type="ChEBI" id="CHEBI:61560"/>
        <dbReference type="ChEBI" id="CHEBI:173112"/>
        <dbReference type="EC" id="2.7.7.7"/>
    </reaction>
</comment>
<dbReference type="Pfam" id="PF11799">
    <property type="entry name" value="IMS_C"/>
    <property type="match status" value="1"/>
</dbReference>
<keyword evidence="4" id="KW-0548">Nucleotidyltransferase</keyword>
<dbReference type="CDD" id="cd03586">
    <property type="entry name" value="PolY_Pol_IV_kappa"/>
    <property type="match status" value="1"/>
</dbReference>
<keyword evidence="4" id="KW-0479">Metal-binding</keyword>
<feature type="domain" description="UmuC" evidence="5">
    <location>
        <begin position="4"/>
        <end position="195"/>
    </location>
</feature>
<dbReference type="GO" id="GO:0006261">
    <property type="term" value="P:DNA-templated DNA replication"/>
    <property type="evidence" value="ECO:0007669"/>
    <property type="project" value="UniProtKB-UniRule"/>
</dbReference>
<feature type="active site" evidence="4">
    <location>
        <position position="115"/>
    </location>
</feature>
<evidence type="ECO:0000256" key="3">
    <source>
        <dbReference type="ARBA" id="ARBA00022932"/>
    </source>
</evidence>
<dbReference type="Pfam" id="PF11798">
    <property type="entry name" value="IMS_HHH"/>
    <property type="match status" value="1"/>
</dbReference>